<keyword evidence="2" id="KW-0812">Transmembrane</keyword>
<dbReference type="AlphaFoldDB" id="A0A7S0YPS8"/>
<feature type="domain" description="Methyltransferase FkbM" evidence="3">
    <location>
        <begin position="141"/>
        <end position="328"/>
    </location>
</feature>
<name>A0A7S0YPS8_9CRYP</name>
<organism evidence="4">
    <name type="scientific">Hemiselmis tepida</name>
    <dbReference type="NCBI Taxonomy" id="464990"/>
    <lineage>
        <taxon>Eukaryota</taxon>
        <taxon>Cryptophyceae</taxon>
        <taxon>Cryptomonadales</taxon>
        <taxon>Hemiselmidaceae</taxon>
        <taxon>Hemiselmis</taxon>
    </lineage>
</organism>
<sequence length="388" mass="41798">MRRRTEPQQTPPVSALSILSYVATFFLGVFLTLAINTSAQAKTSKLQLSKAQLAQIRHLSKECPPCPFMGLPQAANPPSAAASPPTAAGEGAAPPKANKRGPARAVYALPHLWCPHGQHGGGVDLTAKTLSKIPPGQLVIDVGAYDGSNAIMMARAGHRVLSFEPTPSKAKKIKRSLANAFRQGMSGSVKFYPWAASNFSGTAPFVVNVPVVMGKNGWEEDESFNASDTQNMGSEQDGFTVPWQTDGRNKVDVKVEALDNVVGADETVLFMKVDAQGHDFRVLQGARRLLGEQRVLVLLVEFAPTLMPGGAEEAQAMLEFLGDRGYRCFGCGTTWPLGLELGLPIDFGQWSRFVKRQTFAHRGANHGQWDDLVCVADSARTELREAAA</sequence>
<dbReference type="PANTHER" id="PTHR34203:SF15">
    <property type="entry name" value="SLL1173 PROTEIN"/>
    <property type="match status" value="1"/>
</dbReference>
<reference evidence="4" key="1">
    <citation type="submission" date="2021-01" db="EMBL/GenBank/DDBJ databases">
        <authorList>
            <person name="Corre E."/>
            <person name="Pelletier E."/>
            <person name="Niang G."/>
            <person name="Scheremetjew M."/>
            <person name="Finn R."/>
            <person name="Kale V."/>
            <person name="Holt S."/>
            <person name="Cochrane G."/>
            <person name="Meng A."/>
            <person name="Brown T."/>
            <person name="Cohen L."/>
        </authorList>
    </citation>
    <scope>NUCLEOTIDE SEQUENCE</scope>
    <source>
        <strain evidence="4">CCMP443</strain>
    </source>
</reference>
<dbReference type="Pfam" id="PF05050">
    <property type="entry name" value="Methyltransf_21"/>
    <property type="match status" value="1"/>
</dbReference>
<keyword evidence="2" id="KW-0472">Membrane</keyword>
<evidence type="ECO:0000259" key="3">
    <source>
        <dbReference type="Pfam" id="PF05050"/>
    </source>
</evidence>
<dbReference type="PANTHER" id="PTHR34203">
    <property type="entry name" value="METHYLTRANSFERASE, FKBM FAMILY PROTEIN"/>
    <property type="match status" value="1"/>
</dbReference>
<feature type="transmembrane region" description="Helical" evidence="2">
    <location>
        <begin position="12"/>
        <end position="35"/>
    </location>
</feature>
<dbReference type="InterPro" id="IPR029063">
    <property type="entry name" value="SAM-dependent_MTases_sf"/>
</dbReference>
<dbReference type="InterPro" id="IPR006342">
    <property type="entry name" value="FkbM_mtfrase"/>
</dbReference>
<evidence type="ECO:0000313" key="4">
    <source>
        <dbReference type="EMBL" id="CAD8786957.1"/>
    </source>
</evidence>
<evidence type="ECO:0000256" key="2">
    <source>
        <dbReference type="SAM" id="Phobius"/>
    </source>
</evidence>
<dbReference type="SUPFAM" id="SSF53335">
    <property type="entry name" value="S-adenosyl-L-methionine-dependent methyltransferases"/>
    <property type="match status" value="1"/>
</dbReference>
<protein>
    <recommendedName>
        <fullName evidence="3">Methyltransferase FkbM domain-containing protein</fullName>
    </recommendedName>
</protein>
<gene>
    <name evidence="4" type="ORF">HTEP1355_LOCUS4676</name>
</gene>
<keyword evidence="2" id="KW-1133">Transmembrane helix</keyword>
<proteinExistence type="predicted"/>
<dbReference type="Gene3D" id="3.40.50.150">
    <property type="entry name" value="Vaccinia Virus protein VP39"/>
    <property type="match status" value="1"/>
</dbReference>
<evidence type="ECO:0000256" key="1">
    <source>
        <dbReference type="SAM" id="MobiDB-lite"/>
    </source>
</evidence>
<feature type="region of interest" description="Disordered" evidence="1">
    <location>
        <begin position="74"/>
        <end position="100"/>
    </location>
</feature>
<dbReference type="InterPro" id="IPR052514">
    <property type="entry name" value="SAM-dependent_MTase"/>
</dbReference>
<dbReference type="EMBL" id="HBFN01008102">
    <property type="protein sequence ID" value="CAD8786957.1"/>
    <property type="molecule type" value="Transcribed_RNA"/>
</dbReference>
<feature type="compositionally biased region" description="Low complexity" evidence="1">
    <location>
        <begin position="74"/>
        <end position="96"/>
    </location>
</feature>
<accession>A0A7S0YPS8</accession>
<dbReference type="NCBIfam" id="TIGR01444">
    <property type="entry name" value="fkbM_fam"/>
    <property type="match status" value="1"/>
</dbReference>